<accession>A0A3D8PYM0</accession>
<evidence type="ECO:0000256" key="1">
    <source>
        <dbReference type="SAM" id="Coils"/>
    </source>
</evidence>
<organism evidence="2 3">
    <name type="scientific">Oceanobacillus chungangensis</name>
    <dbReference type="NCBI Taxonomy" id="1229152"/>
    <lineage>
        <taxon>Bacteria</taxon>
        <taxon>Bacillati</taxon>
        <taxon>Bacillota</taxon>
        <taxon>Bacilli</taxon>
        <taxon>Bacillales</taxon>
        <taxon>Bacillaceae</taxon>
        <taxon>Oceanobacillus</taxon>
    </lineage>
</organism>
<dbReference type="OrthoDB" id="3540923at2"/>
<dbReference type="Proteomes" id="UP000256520">
    <property type="component" value="Unassembled WGS sequence"/>
</dbReference>
<dbReference type="EMBL" id="PIOD01000004">
    <property type="protein sequence ID" value="RDW20902.1"/>
    <property type="molecule type" value="Genomic_DNA"/>
</dbReference>
<feature type="coiled-coil region" evidence="1">
    <location>
        <begin position="269"/>
        <end position="310"/>
    </location>
</feature>
<dbReference type="RefSeq" id="WP_115748400.1">
    <property type="nucleotide sequence ID" value="NZ_PIOD01000004.1"/>
</dbReference>
<comment type="caution">
    <text evidence="2">The sequence shown here is derived from an EMBL/GenBank/DDBJ whole genome shotgun (WGS) entry which is preliminary data.</text>
</comment>
<gene>
    <name evidence="2" type="ORF">CWR45_03370</name>
</gene>
<keyword evidence="1" id="KW-0175">Coiled coil</keyword>
<reference evidence="3" key="1">
    <citation type="submission" date="2017-11" db="EMBL/GenBank/DDBJ databases">
        <authorList>
            <person name="Zhu W."/>
        </authorList>
    </citation>
    <scope>NUCLEOTIDE SEQUENCE [LARGE SCALE GENOMIC DNA]</scope>
    <source>
        <strain evidence="3">CAU 1051</strain>
    </source>
</reference>
<proteinExistence type="predicted"/>
<protein>
    <submittedName>
        <fullName evidence="2">Uncharacterized protein</fullName>
    </submittedName>
</protein>
<feature type="coiled-coil region" evidence="1">
    <location>
        <begin position="39"/>
        <end position="127"/>
    </location>
</feature>
<sequence>MNNLNIQLAKIKGYLSQKQKWELQLADYCKELLVIEDAISALEKQLTAEMKDVKKLERVGFTNLFQTFFGSKEEKLTKEKQEVIAVQLQLKEAENTKAEIFHSVTELERKIENLAHIEMEYERLLVRKEEFIKNSNSASANKLFELTELAGDIQLMLTELNEAITAGNIANGNLENAVKSLESASGWGTFDLFGGGAIASMVKHSHIDEAANSIHNAQSSMRRFQKELLDVDEAANIDIDISGLLKFADFFFDDIISDWMVQGRIEDSLKQARNQLAKVGRIIHKLEAEVLELERELTSIEIERKELIEIA</sequence>
<name>A0A3D8PYM0_9BACI</name>
<evidence type="ECO:0000313" key="3">
    <source>
        <dbReference type="Proteomes" id="UP000256520"/>
    </source>
</evidence>
<dbReference type="AlphaFoldDB" id="A0A3D8PYM0"/>
<keyword evidence="3" id="KW-1185">Reference proteome</keyword>
<evidence type="ECO:0000313" key="2">
    <source>
        <dbReference type="EMBL" id="RDW20902.1"/>
    </source>
</evidence>